<evidence type="ECO:0000256" key="1">
    <source>
        <dbReference type="SAM" id="MobiDB-lite"/>
    </source>
</evidence>
<reference evidence="2 3" key="1">
    <citation type="submission" date="2022-11" db="EMBL/GenBank/DDBJ databases">
        <authorList>
            <person name="Siebert D."/>
            <person name="Busche T."/>
            <person name="Saydam E."/>
            <person name="Kalinowski J."/>
            <person name="Ruckert C."/>
            <person name="Blombach B."/>
        </authorList>
    </citation>
    <scope>NUCLEOTIDE SEQUENCE [LARGE SCALE GENOMIC DNA]</scope>
    <source>
        <strain evidence="2 3">DSM 1083</strain>
    </source>
</reference>
<accession>A0ABY8BV13</accession>
<gene>
    <name evidence="2" type="ORF">AFIC_000719</name>
</gene>
<protein>
    <submittedName>
        <fullName evidence="2">Uncharacterized protein</fullName>
    </submittedName>
</protein>
<evidence type="ECO:0000313" key="3">
    <source>
        <dbReference type="Proteomes" id="UP001213907"/>
    </source>
</evidence>
<dbReference type="EMBL" id="CP113162">
    <property type="protein sequence ID" value="WEF52242.1"/>
    <property type="molecule type" value="Genomic_DNA"/>
</dbReference>
<name>A0ABY8BV13_AFICR</name>
<evidence type="ECO:0000313" key="2">
    <source>
        <dbReference type="EMBL" id="WEF52242.1"/>
    </source>
</evidence>
<sequence>MDMRQKNPFRLDLVLAAFMVAMGLTVAGLSWSQLAARKEIAQATVPNSETQPAPAGKADGPVLEPGAARPTTPPPEPARPDADAQKAGAKPALPPAPAEKIGEPVRK</sequence>
<feature type="region of interest" description="Disordered" evidence="1">
    <location>
        <begin position="42"/>
        <end position="107"/>
    </location>
</feature>
<proteinExistence type="predicted"/>
<dbReference type="Proteomes" id="UP001213907">
    <property type="component" value="Chromosome"/>
</dbReference>
<keyword evidence="3" id="KW-1185">Reference proteome</keyword>
<dbReference type="RefSeq" id="WP_275247810.1">
    <property type="nucleotide sequence ID" value="NZ_BAABDX010000001.1"/>
</dbReference>
<organism evidence="2 3">
    <name type="scientific">Afipia carboxydohydrogena</name>
    <name type="common">Pseudomonas carboxydohydrogena</name>
    <dbReference type="NCBI Taxonomy" id="290"/>
    <lineage>
        <taxon>Bacteria</taxon>
        <taxon>Pseudomonadati</taxon>
        <taxon>Pseudomonadota</taxon>
        <taxon>Alphaproteobacteria</taxon>
        <taxon>Hyphomicrobiales</taxon>
        <taxon>Nitrobacteraceae</taxon>
        <taxon>Afipia</taxon>
    </lineage>
</organism>